<sequence length="563" mass="64411">MAGLQLSGSPTSEADAVVSQASLAVASNETIAHRKIRPLPRRRQPFLEQLSPPSSSPGLPPTTQLETSLFPPTPDPTPPAKTSELLFQARPTEPLLHDSLPVEIRVSQDESQLAPDPAAELVTPSSTPSKRAGRNARRKSAAAPKKSRAKQTYPVQPPNTDITPQKRSPKTTTEPKRAEAIDQDIEARIKAPTRPKNPPQSGFVYVIPTSIDGNNIIKIGMSGRAQVYERVKELPQKCHKIKLVDQLLNSRDQVKVKIYYQQVEQLAHKELGNFQYKFQCCGTNHREYYTVDYEVGRKVVDRWARFCRLEPYTEDWKLKEEWKFHLEEFSLDLHGRSPGGQEELDNHDERGRRWEVFLESHQGKLLWRRCKSLREKTMERGSWERVVVYFVAYWFTWSLILVFSAWLQRVPFVFLTCVMDRGEVAQLSLDWLTLLKDLISYYCGKWRVLMDQLSALVGCDWEKEGKIAGAYLTDTEEHEQEQARQGIEGGNCSIEEEDDGEERLEEQDEGGRARESEWEEAQDGDDDEYQDGNYAEDEEGRREPHETSGDTQTRPLTRSRASL</sequence>
<proteinExistence type="predicted"/>
<feature type="compositionally biased region" description="Basic residues" evidence="1">
    <location>
        <begin position="33"/>
        <end position="44"/>
    </location>
</feature>
<feature type="region of interest" description="Disordered" evidence="1">
    <location>
        <begin position="476"/>
        <end position="563"/>
    </location>
</feature>
<keyword evidence="2" id="KW-1133">Transmembrane helix</keyword>
<feature type="compositionally biased region" description="Acidic residues" evidence="1">
    <location>
        <begin position="494"/>
        <end position="508"/>
    </location>
</feature>
<dbReference type="InterPro" id="IPR018306">
    <property type="entry name" value="Phage_T5_Orf172_DNA-bd"/>
</dbReference>
<reference evidence="4" key="1">
    <citation type="submission" date="2023-06" db="EMBL/GenBank/DDBJ databases">
        <title>Genome-scale phylogeny and comparative genomics of the fungal order Sordariales.</title>
        <authorList>
            <consortium name="Lawrence Berkeley National Laboratory"/>
            <person name="Hensen N."/>
            <person name="Bonometti L."/>
            <person name="Westerberg I."/>
            <person name="Brannstrom I.O."/>
            <person name="Guillou S."/>
            <person name="Cros-Aarteil S."/>
            <person name="Calhoun S."/>
            <person name="Haridas S."/>
            <person name="Kuo A."/>
            <person name="Mondo S."/>
            <person name="Pangilinan J."/>
            <person name="Riley R."/>
            <person name="Labutti K."/>
            <person name="Andreopoulos B."/>
            <person name="Lipzen A."/>
            <person name="Chen C."/>
            <person name="Yanf M."/>
            <person name="Daum C."/>
            <person name="Ng V."/>
            <person name="Clum A."/>
            <person name="Steindorff A."/>
            <person name="Ohm R."/>
            <person name="Martin F."/>
            <person name="Silar P."/>
            <person name="Natvig D."/>
            <person name="Lalanne C."/>
            <person name="Gautier V."/>
            <person name="Ament-Velasquez S.L."/>
            <person name="Kruys A."/>
            <person name="Hutchinson M.I."/>
            <person name="Powell A.J."/>
            <person name="Barry K."/>
            <person name="Miller A.N."/>
            <person name="Grigoriev I.V."/>
            <person name="Debuchy R."/>
            <person name="Gladieux P."/>
            <person name="Thoren M.H."/>
            <person name="Johannesson H."/>
        </authorList>
    </citation>
    <scope>NUCLEOTIDE SEQUENCE</scope>
    <source>
        <strain evidence="4">CBS 606.72</strain>
    </source>
</reference>
<feature type="compositionally biased region" description="Polar residues" evidence="1">
    <location>
        <begin position="158"/>
        <end position="172"/>
    </location>
</feature>
<keyword evidence="2" id="KW-0472">Membrane</keyword>
<comment type="caution">
    <text evidence="4">The sequence shown here is derived from an EMBL/GenBank/DDBJ whole genome shotgun (WGS) entry which is preliminary data.</text>
</comment>
<dbReference type="Pfam" id="PF10544">
    <property type="entry name" value="T5orf172"/>
    <property type="match status" value="1"/>
</dbReference>
<feature type="compositionally biased region" description="Acidic residues" evidence="1">
    <location>
        <begin position="517"/>
        <end position="538"/>
    </location>
</feature>
<evidence type="ECO:0000256" key="2">
    <source>
        <dbReference type="SAM" id="Phobius"/>
    </source>
</evidence>
<gene>
    <name evidence="4" type="ORF">B0T14DRAFT_493879</name>
</gene>
<name>A0AA39X6S9_9PEZI</name>
<feature type="transmembrane region" description="Helical" evidence="2">
    <location>
        <begin position="386"/>
        <end position="407"/>
    </location>
</feature>
<organism evidence="4 5">
    <name type="scientific">Immersiella caudata</name>
    <dbReference type="NCBI Taxonomy" id="314043"/>
    <lineage>
        <taxon>Eukaryota</taxon>
        <taxon>Fungi</taxon>
        <taxon>Dikarya</taxon>
        <taxon>Ascomycota</taxon>
        <taxon>Pezizomycotina</taxon>
        <taxon>Sordariomycetes</taxon>
        <taxon>Sordariomycetidae</taxon>
        <taxon>Sordariales</taxon>
        <taxon>Lasiosphaeriaceae</taxon>
        <taxon>Immersiella</taxon>
    </lineage>
</organism>
<keyword evidence="5" id="KW-1185">Reference proteome</keyword>
<evidence type="ECO:0000256" key="1">
    <source>
        <dbReference type="SAM" id="MobiDB-lite"/>
    </source>
</evidence>
<dbReference type="EMBL" id="JAULSU010000002">
    <property type="protein sequence ID" value="KAK0627870.1"/>
    <property type="molecule type" value="Genomic_DNA"/>
</dbReference>
<feature type="compositionally biased region" description="Basic and acidic residues" evidence="1">
    <location>
        <begin position="539"/>
        <end position="548"/>
    </location>
</feature>
<accession>A0AA39X6S9</accession>
<feature type="compositionally biased region" description="Polar residues" evidence="1">
    <location>
        <begin position="549"/>
        <end position="563"/>
    </location>
</feature>
<keyword evidence="2" id="KW-0812">Transmembrane</keyword>
<feature type="compositionally biased region" description="Basic residues" evidence="1">
    <location>
        <begin position="131"/>
        <end position="149"/>
    </location>
</feature>
<protein>
    <recommendedName>
        <fullName evidence="3">Bacteriophage T5 Orf172 DNA-binding domain-containing protein</fullName>
    </recommendedName>
</protein>
<dbReference type="Proteomes" id="UP001175000">
    <property type="component" value="Unassembled WGS sequence"/>
</dbReference>
<feature type="region of interest" description="Disordered" evidence="1">
    <location>
        <begin position="107"/>
        <end position="181"/>
    </location>
</feature>
<feature type="domain" description="Bacteriophage T5 Orf172 DNA-binding" evidence="3">
    <location>
        <begin position="211"/>
        <end position="303"/>
    </location>
</feature>
<evidence type="ECO:0000259" key="3">
    <source>
        <dbReference type="SMART" id="SM00974"/>
    </source>
</evidence>
<dbReference type="AlphaFoldDB" id="A0AA39X6S9"/>
<feature type="region of interest" description="Disordered" evidence="1">
    <location>
        <begin position="27"/>
        <end position="89"/>
    </location>
</feature>
<evidence type="ECO:0000313" key="5">
    <source>
        <dbReference type="Proteomes" id="UP001175000"/>
    </source>
</evidence>
<evidence type="ECO:0000313" key="4">
    <source>
        <dbReference type="EMBL" id="KAK0627870.1"/>
    </source>
</evidence>
<dbReference type="SMART" id="SM00974">
    <property type="entry name" value="T5orf172"/>
    <property type="match status" value="1"/>
</dbReference>